<proteinExistence type="predicted"/>
<dbReference type="RefSeq" id="WP_075975766.1">
    <property type="nucleotide sequence ID" value="NZ_MKQR01000016.1"/>
</dbReference>
<keyword evidence="5" id="KW-1185">Reference proteome</keyword>
<evidence type="ECO:0000313" key="4">
    <source>
        <dbReference type="EMBL" id="OLR92624.1"/>
    </source>
</evidence>
<feature type="domain" description="HTH-type transcriptional regulator MT1864/Rv1816-like C-terminal" evidence="3">
    <location>
        <begin position="8"/>
        <end position="106"/>
    </location>
</feature>
<dbReference type="AlphaFoldDB" id="A0A1Q9LKV1"/>
<dbReference type="InterPro" id="IPR036271">
    <property type="entry name" value="Tet_transcr_reg_TetR-rel_C_sf"/>
</dbReference>
<dbReference type="InterPro" id="IPR025996">
    <property type="entry name" value="MT1864/Rv1816-like_C"/>
</dbReference>
<keyword evidence="2" id="KW-0804">Transcription</keyword>
<evidence type="ECO:0000313" key="5">
    <source>
        <dbReference type="Proteomes" id="UP000186040"/>
    </source>
</evidence>
<dbReference type="Proteomes" id="UP000186040">
    <property type="component" value="Unassembled WGS sequence"/>
</dbReference>
<accession>A0A1Q9LKV1</accession>
<name>A0A1Q9LKV1_9PSEU</name>
<dbReference type="EMBL" id="MKQR01000016">
    <property type="protein sequence ID" value="OLR92624.1"/>
    <property type="molecule type" value="Genomic_DNA"/>
</dbReference>
<evidence type="ECO:0000259" key="3">
    <source>
        <dbReference type="Pfam" id="PF13305"/>
    </source>
</evidence>
<dbReference type="OrthoDB" id="3173376at2"/>
<keyword evidence="1" id="KW-0805">Transcription regulation</keyword>
<reference evidence="4 5" key="1">
    <citation type="submission" date="2016-10" db="EMBL/GenBank/DDBJ databases">
        <title>The Draft Genome Sequence of Actinokineospora bangkokensis 44EHWT reveals the biosynthetic pathway of antifungal compounds Thailandins with unusual extender unit butylmalonyl-CoA.</title>
        <authorList>
            <person name="Greule A."/>
            <person name="Intra B."/>
            <person name="Flemming S."/>
            <person name="Rommel M.G."/>
            <person name="Panbangred W."/>
            <person name="Bechthold A."/>
        </authorList>
    </citation>
    <scope>NUCLEOTIDE SEQUENCE [LARGE SCALE GENOMIC DNA]</scope>
    <source>
        <strain evidence="4 5">44EHW</strain>
    </source>
</reference>
<dbReference type="Gene3D" id="1.10.357.10">
    <property type="entry name" value="Tetracycline Repressor, domain 2"/>
    <property type="match status" value="1"/>
</dbReference>
<evidence type="ECO:0000256" key="2">
    <source>
        <dbReference type="ARBA" id="ARBA00023163"/>
    </source>
</evidence>
<dbReference type="SUPFAM" id="SSF48498">
    <property type="entry name" value="Tetracyclin repressor-like, C-terminal domain"/>
    <property type="match status" value="1"/>
</dbReference>
<comment type="caution">
    <text evidence="4">The sequence shown here is derived from an EMBL/GenBank/DDBJ whole genome shotgun (WGS) entry which is preliminary data.</text>
</comment>
<sequence>MESPAAALRAAIDEFVGIARTRPSLYRLMLDRAPFGDNASDVGARSQDVFHTLVARVVPAERARPFAGLVLAAAHGIADLEAGGRLDPRKCDADGDALIDLLIATLPTR</sequence>
<evidence type="ECO:0000256" key="1">
    <source>
        <dbReference type="ARBA" id="ARBA00023015"/>
    </source>
</evidence>
<dbReference type="Pfam" id="PF13305">
    <property type="entry name" value="TetR_C_33"/>
    <property type="match status" value="1"/>
</dbReference>
<gene>
    <name evidence="4" type="ORF">BJP25_21495</name>
</gene>
<protein>
    <recommendedName>
        <fullName evidence="3">HTH-type transcriptional regulator MT1864/Rv1816-like C-terminal domain-containing protein</fullName>
    </recommendedName>
</protein>
<organism evidence="4 5">
    <name type="scientific">Actinokineospora bangkokensis</name>
    <dbReference type="NCBI Taxonomy" id="1193682"/>
    <lineage>
        <taxon>Bacteria</taxon>
        <taxon>Bacillati</taxon>
        <taxon>Actinomycetota</taxon>
        <taxon>Actinomycetes</taxon>
        <taxon>Pseudonocardiales</taxon>
        <taxon>Pseudonocardiaceae</taxon>
        <taxon>Actinokineospora</taxon>
    </lineage>
</organism>